<dbReference type="GO" id="GO:0016020">
    <property type="term" value="C:membrane"/>
    <property type="evidence" value="ECO:0007669"/>
    <property type="project" value="TreeGrafter"/>
</dbReference>
<evidence type="ECO:0000313" key="2">
    <source>
        <dbReference type="EMBL" id="GLC55771.1"/>
    </source>
</evidence>
<comment type="caution">
    <text evidence="2">The sequence shown here is derived from an EMBL/GenBank/DDBJ whole genome shotgun (WGS) entry which is preliminary data.</text>
</comment>
<dbReference type="GO" id="GO:0030149">
    <property type="term" value="P:sphingolipid catabolic process"/>
    <property type="evidence" value="ECO:0007669"/>
    <property type="project" value="TreeGrafter"/>
</dbReference>
<dbReference type="GO" id="GO:0005783">
    <property type="term" value="C:endoplasmic reticulum"/>
    <property type="evidence" value="ECO:0007669"/>
    <property type="project" value="TreeGrafter"/>
</dbReference>
<feature type="region of interest" description="Disordered" evidence="1">
    <location>
        <begin position="273"/>
        <end position="295"/>
    </location>
</feature>
<dbReference type="SUPFAM" id="SSF48403">
    <property type="entry name" value="Ankyrin repeat"/>
    <property type="match status" value="2"/>
</dbReference>
<reference evidence="2 3" key="1">
    <citation type="journal article" date="2023" name="Commun. Biol.">
        <title>Reorganization of the ancestral sex-determining regions during the evolution of trioecy in Pleodorina starrii.</title>
        <authorList>
            <person name="Takahashi K."/>
            <person name="Suzuki S."/>
            <person name="Kawai-Toyooka H."/>
            <person name="Yamamoto K."/>
            <person name="Hamaji T."/>
            <person name="Ootsuki R."/>
            <person name="Yamaguchi H."/>
            <person name="Kawachi M."/>
            <person name="Higashiyama T."/>
            <person name="Nozaki H."/>
        </authorList>
    </citation>
    <scope>NUCLEOTIDE SEQUENCE [LARGE SCALE GENOMIC DNA]</scope>
    <source>
        <strain evidence="2 3">NIES-4479</strain>
    </source>
</reference>
<feature type="compositionally biased region" description="Low complexity" evidence="1">
    <location>
        <begin position="275"/>
        <end position="295"/>
    </location>
</feature>
<dbReference type="GO" id="GO:0046513">
    <property type="term" value="P:ceramide biosynthetic process"/>
    <property type="evidence" value="ECO:0007669"/>
    <property type="project" value="TreeGrafter"/>
</dbReference>
<dbReference type="EMBL" id="BRXU01000014">
    <property type="protein sequence ID" value="GLC55771.1"/>
    <property type="molecule type" value="Genomic_DNA"/>
</dbReference>
<dbReference type="Gene3D" id="1.25.40.20">
    <property type="entry name" value="Ankyrin repeat-containing domain"/>
    <property type="match status" value="2"/>
</dbReference>
<proteinExistence type="predicted"/>
<keyword evidence="3" id="KW-1185">Reference proteome</keyword>
<sequence>MWLQQMITSAGDEEACPAWSVAAIVERIAEFTSENEVACTLRLLNKFTAAVLRGRTKVRISKSSPSHAFARRWGAPGAMRPLTCKQRKALLRLTAATGSVANLQLALAAVGCTPTSEVFAAAAAAGHLPVCEALLAAGCPWGPDVLDAAARAGLRESVSWLLRAGCPAGPQLLEAAAGAGHAELCEWLVSEVGLAWSAKAARAAARGGFTALFEHAVAELGLPGAGGHAAAASTAAGGPGAVLGELLEGAAEGCDLATVMWLHRTWLEPEEPDLAPQNAAAPGNNNNNNQQQQQGGVNLLSRAARDAVMAAAAASPTPDWRAKVEWLRARGYPSPHSACIRVAAAAASSLPDAAARLGWLVQQGFRLQDRSVAAALVSSRRVDLLGFLQEQPSASRLLNLVARKATEEKDGVESGFLRELVARGARLCGTRWLEAFASSGDVEAAEWLLETLGGKQSGEGGGGGKGGNGEDEVRLTAAVFAAGAGSSSGAMLRWLRDRGCEWNGSAFAAAADAGCEEQMEWLAAAGCPFGDDGEPYVRAARNGDLATLRLLRRLGCPWGPPGDTFTAAIAWACELPVLAWMLDAGCPVDWSEAMDAASVRQRPAGVVQWLEAQQGARACRRRRCVVQ</sequence>
<dbReference type="InterPro" id="IPR036770">
    <property type="entry name" value="Ankyrin_rpt-contain_sf"/>
</dbReference>
<protein>
    <recommendedName>
        <fullName evidence="4">Ankyrin repeat domain-containing protein</fullName>
    </recommendedName>
</protein>
<organism evidence="2 3">
    <name type="scientific">Pleodorina starrii</name>
    <dbReference type="NCBI Taxonomy" id="330485"/>
    <lineage>
        <taxon>Eukaryota</taxon>
        <taxon>Viridiplantae</taxon>
        <taxon>Chlorophyta</taxon>
        <taxon>core chlorophytes</taxon>
        <taxon>Chlorophyceae</taxon>
        <taxon>CS clade</taxon>
        <taxon>Chlamydomonadales</taxon>
        <taxon>Volvocaceae</taxon>
        <taxon>Pleodorina</taxon>
    </lineage>
</organism>
<evidence type="ECO:0000313" key="3">
    <source>
        <dbReference type="Proteomes" id="UP001165080"/>
    </source>
</evidence>
<accession>A0A9W6F4W3</accession>
<dbReference type="PANTHER" id="PTHR12393">
    <property type="entry name" value="SPHINGOMYELIN PHOSPHODIESTERASE RELATED"/>
    <property type="match status" value="1"/>
</dbReference>
<name>A0A9W6F4W3_9CHLO</name>
<dbReference type="GO" id="GO:0071944">
    <property type="term" value="C:cell periphery"/>
    <property type="evidence" value="ECO:0007669"/>
    <property type="project" value="TreeGrafter"/>
</dbReference>
<evidence type="ECO:0008006" key="4">
    <source>
        <dbReference type="Google" id="ProtNLM"/>
    </source>
</evidence>
<evidence type="ECO:0000256" key="1">
    <source>
        <dbReference type="SAM" id="MobiDB-lite"/>
    </source>
</evidence>
<dbReference type="GO" id="GO:0004620">
    <property type="term" value="F:phospholipase activity"/>
    <property type="evidence" value="ECO:0007669"/>
    <property type="project" value="TreeGrafter"/>
</dbReference>
<dbReference type="AlphaFoldDB" id="A0A9W6F4W3"/>
<dbReference type="Proteomes" id="UP001165080">
    <property type="component" value="Unassembled WGS sequence"/>
</dbReference>
<gene>
    <name evidence="2" type="primary">PLEST009934</name>
    <name evidence="2" type="ORF">PLESTB_001027100</name>
</gene>
<dbReference type="PANTHER" id="PTHR12393:SF6">
    <property type="entry name" value="SPHINGOMYELIN PHOSPHODIESTERASE 2"/>
    <property type="match status" value="1"/>
</dbReference>